<evidence type="ECO:0000313" key="11">
    <source>
        <dbReference type="EMBL" id="RIT42057.1"/>
    </source>
</evidence>
<dbReference type="Gene3D" id="1.10.12.10">
    <property type="entry name" value="Lyase 2-enoyl-coa Hydratase, Chain A, domain 2"/>
    <property type="match status" value="1"/>
</dbReference>
<dbReference type="EC" id="4.2.1.17" evidence="9 11"/>
<dbReference type="Proteomes" id="UP000038487">
    <property type="component" value="Unassembled WGS sequence"/>
</dbReference>
<reference evidence="11 14" key="3">
    <citation type="submission" date="2018-08" db="EMBL/GenBank/DDBJ databases">
        <title>Linezolid Resistance in Mycobacterium abscessus: MIC Distribution and Comprehensive Investigation of Resistance Mechanisms.</title>
        <authorList>
            <person name="Ye M."/>
            <person name="Xu L."/>
            <person name="Zou Y."/>
            <person name="Li B."/>
            <person name="Guo Q."/>
            <person name="Zhang Y."/>
            <person name="Zhan M."/>
            <person name="Xu B."/>
            <person name="Yu F."/>
            <person name="Zhang Z."/>
            <person name="Chu H."/>
        </authorList>
    </citation>
    <scope>NUCLEOTIDE SEQUENCE [LARGE SCALE GENOMIC DNA]</scope>
    <source>
        <strain evidence="11 14">G143</strain>
    </source>
</reference>
<dbReference type="InterPro" id="IPR001753">
    <property type="entry name" value="Enoyl-CoA_hydra/iso"/>
</dbReference>
<dbReference type="OMA" id="VGRAFCT"/>
<comment type="function">
    <text evidence="1">Could possibly oxidize fatty acids using specific components.</text>
</comment>
<accession>A0A0U0YV45</accession>
<reference evidence="10 13" key="2">
    <citation type="submission" date="2015-03" db="EMBL/GenBank/DDBJ databases">
        <authorList>
            <person name="Murphy D."/>
        </authorList>
    </citation>
    <scope>NUCLEOTIDE SEQUENCE [LARGE SCALE GENOMIC DNA]</scope>
    <source>
        <strain evidence="10 13">PAP088</strain>
    </source>
</reference>
<dbReference type="EMBL" id="CSWP01000001">
    <property type="protein sequence ID" value="CPV34864.1"/>
    <property type="molecule type" value="Genomic_DNA"/>
</dbReference>
<dbReference type="Proteomes" id="UP000284557">
    <property type="component" value="Unassembled WGS sequence"/>
</dbReference>
<reference evidence="9 12" key="1">
    <citation type="submission" date="2015-03" db="EMBL/GenBank/DDBJ databases">
        <authorList>
            <consortium name="Pathogen Informatics"/>
            <person name="Murphy D."/>
        </authorList>
    </citation>
    <scope>NUCLEOTIDE SEQUENCE [LARGE SCALE GENOMIC DNA]</scope>
    <source>
        <strain evidence="9 12">PAP036</strain>
    </source>
</reference>
<dbReference type="GO" id="GO:0006635">
    <property type="term" value="P:fatty acid beta-oxidation"/>
    <property type="evidence" value="ECO:0007669"/>
    <property type="project" value="TreeGrafter"/>
</dbReference>
<evidence type="ECO:0000256" key="5">
    <source>
        <dbReference type="ARBA" id="ARBA00023239"/>
    </source>
</evidence>
<dbReference type="SMR" id="A0A0U0YV45"/>
<dbReference type="PANTHER" id="PTHR11941:SF130">
    <property type="entry name" value="ENOYL-COA HYDRATASE ECHA12-RELATED"/>
    <property type="match status" value="1"/>
</dbReference>
<dbReference type="PROSITE" id="PS00166">
    <property type="entry name" value="ENOYL_COA_HYDRATASE"/>
    <property type="match status" value="1"/>
</dbReference>
<dbReference type="EMBL" id="CSUW01000008">
    <property type="protein sequence ID" value="CPT46384.1"/>
    <property type="molecule type" value="Genomic_DNA"/>
</dbReference>
<comment type="catalytic activity">
    <reaction evidence="7">
        <text>a 4-saturated-(3S)-3-hydroxyacyl-CoA = a (3E)-enoyl-CoA + H2O</text>
        <dbReference type="Rhea" id="RHEA:20724"/>
        <dbReference type="ChEBI" id="CHEBI:15377"/>
        <dbReference type="ChEBI" id="CHEBI:58521"/>
        <dbReference type="ChEBI" id="CHEBI:137480"/>
        <dbReference type="EC" id="4.2.1.17"/>
    </reaction>
</comment>
<evidence type="ECO:0000313" key="13">
    <source>
        <dbReference type="Proteomes" id="UP000045782"/>
    </source>
</evidence>
<dbReference type="Proteomes" id="UP000045782">
    <property type="component" value="Unassembled WGS sequence"/>
</dbReference>
<evidence type="ECO:0000313" key="14">
    <source>
        <dbReference type="Proteomes" id="UP000284557"/>
    </source>
</evidence>
<keyword evidence="5 9" id="KW-0456">Lyase</keyword>
<dbReference type="PANTHER" id="PTHR11941">
    <property type="entry name" value="ENOYL-COA HYDRATASE-RELATED"/>
    <property type="match status" value="1"/>
</dbReference>
<evidence type="ECO:0000256" key="3">
    <source>
        <dbReference type="ARBA" id="ARBA00022832"/>
    </source>
</evidence>
<dbReference type="EMBL" id="QXBN01000003">
    <property type="protein sequence ID" value="RIT42057.1"/>
    <property type="molecule type" value="Genomic_DNA"/>
</dbReference>
<evidence type="ECO:0000256" key="8">
    <source>
        <dbReference type="RuleBase" id="RU003707"/>
    </source>
</evidence>
<evidence type="ECO:0000313" key="9">
    <source>
        <dbReference type="EMBL" id="CPT46384.1"/>
    </source>
</evidence>
<dbReference type="RefSeq" id="WP_005057847.1">
    <property type="nucleotide sequence ID" value="NZ_AP022621.1"/>
</dbReference>
<dbReference type="InterPro" id="IPR014748">
    <property type="entry name" value="Enoyl-CoA_hydra_C"/>
</dbReference>
<keyword evidence="4" id="KW-0443">Lipid metabolism</keyword>
<evidence type="ECO:0000313" key="12">
    <source>
        <dbReference type="Proteomes" id="UP000038487"/>
    </source>
</evidence>
<keyword evidence="10" id="KW-0413">Isomerase</keyword>
<dbReference type="GeneID" id="93379668"/>
<dbReference type="NCBIfam" id="NF004519">
    <property type="entry name" value="PRK05864.1"/>
    <property type="match status" value="1"/>
</dbReference>
<evidence type="ECO:0000256" key="2">
    <source>
        <dbReference type="ARBA" id="ARBA00005254"/>
    </source>
</evidence>
<organism evidence="9 12">
    <name type="scientific">Mycobacteroides abscessus</name>
    <dbReference type="NCBI Taxonomy" id="36809"/>
    <lineage>
        <taxon>Bacteria</taxon>
        <taxon>Bacillati</taxon>
        <taxon>Actinomycetota</taxon>
        <taxon>Actinomycetes</taxon>
        <taxon>Mycobacteriales</taxon>
        <taxon>Mycobacteriaceae</taxon>
        <taxon>Mycobacteroides</taxon>
    </lineage>
</organism>
<keyword evidence="3" id="KW-0276">Fatty acid metabolism</keyword>
<protein>
    <submittedName>
        <fullName evidence="9 11">Enoyl-CoA hydratase</fullName>
        <ecNumber evidence="9 11">4.2.1.17</ecNumber>
    </submittedName>
</protein>
<dbReference type="Gene3D" id="3.90.226.10">
    <property type="entry name" value="2-enoyl-CoA Hydratase, Chain A, domain 1"/>
    <property type="match status" value="1"/>
</dbReference>
<proteinExistence type="inferred from homology"/>
<evidence type="ECO:0000256" key="4">
    <source>
        <dbReference type="ARBA" id="ARBA00023098"/>
    </source>
</evidence>
<dbReference type="Pfam" id="PF00378">
    <property type="entry name" value="ECH_1"/>
    <property type="match status" value="1"/>
</dbReference>
<comment type="similarity">
    <text evidence="2 8">Belongs to the enoyl-CoA hydratase/isomerase family.</text>
</comment>
<evidence type="ECO:0000256" key="1">
    <source>
        <dbReference type="ARBA" id="ARBA00002994"/>
    </source>
</evidence>
<sequence length="269" mass="29159">MSFVLVDRPRPEIALVTLNRPERMNAMAFDVMLPFKQMLVDISHDNDVRAVVITGAGKGFCSGADQKSAGPIPHIGGLTQPTIALRSMELLDEVILTLRRMHQPVIAAINGAAIGGGLCLALACDVRVASQDAYFRAAGINNGLTASELGLSYLLPRAIGTSRASDIMLTGRDVDADEAERIGLVSRKVASESLLEECYAIGERIAGFSRPGIELTKRTIWSGLDAASLESHMHQEGLGQLYVRLLTDNFEEATAARKEKRPAEFRDKR</sequence>
<gene>
    <name evidence="9" type="primary">echA8_8</name>
    <name evidence="10" type="synonym">echA8_3</name>
    <name evidence="11" type="ORF">D2E76_05995</name>
    <name evidence="9" type="ORF">ERS075527_03463</name>
    <name evidence="10" type="ORF">ERS075579_00610</name>
</gene>
<dbReference type="AlphaFoldDB" id="A0A0U0YV45"/>
<dbReference type="InterPro" id="IPR029045">
    <property type="entry name" value="ClpP/crotonase-like_dom_sf"/>
</dbReference>
<name>A0A0U0YV45_9MYCO</name>
<dbReference type="InterPro" id="IPR018376">
    <property type="entry name" value="Enoyl-CoA_hyd/isom_CS"/>
</dbReference>
<evidence type="ECO:0000256" key="7">
    <source>
        <dbReference type="ARBA" id="ARBA00023717"/>
    </source>
</evidence>
<dbReference type="GO" id="GO:0004300">
    <property type="term" value="F:enoyl-CoA hydratase activity"/>
    <property type="evidence" value="ECO:0007669"/>
    <property type="project" value="UniProtKB-EC"/>
</dbReference>
<comment type="catalytic activity">
    <reaction evidence="6">
        <text>a (3S)-3-hydroxyacyl-CoA = a (2E)-enoyl-CoA + H2O</text>
        <dbReference type="Rhea" id="RHEA:16105"/>
        <dbReference type="ChEBI" id="CHEBI:15377"/>
        <dbReference type="ChEBI" id="CHEBI:57318"/>
        <dbReference type="ChEBI" id="CHEBI:58856"/>
        <dbReference type="EC" id="4.2.1.17"/>
    </reaction>
</comment>
<dbReference type="GO" id="GO:0016853">
    <property type="term" value="F:isomerase activity"/>
    <property type="evidence" value="ECO:0007669"/>
    <property type="project" value="UniProtKB-KW"/>
</dbReference>
<dbReference type="CDD" id="cd06558">
    <property type="entry name" value="crotonase-like"/>
    <property type="match status" value="1"/>
</dbReference>
<evidence type="ECO:0000256" key="6">
    <source>
        <dbReference type="ARBA" id="ARBA00023709"/>
    </source>
</evidence>
<dbReference type="PATRIC" id="fig|36809.44.peg.2588"/>
<dbReference type="SUPFAM" id="SSF52096">
    <property type="entry name" value="ClpP/crotonase"/>
    <property type="match status" value="1"/>
</dbReference>
<evidence type="ECO:0000313" key="10">
    <source>
        <dbReference type="EMBL" id="CPV34864.1"/>
    </source>
</evidence>